<dbReference type="Pfam" id="PF00120">
    <property type="entry name" value="Gln-synt_C"/>
    <property type="match status" value="1"/>
</dbReference>
<feature type="binding site" evidence="7">
    <location>
        <position position="213"/>
    </location>
    <ligand>
        <name>Mg(2+)</name>
        <dbReference type="ChEBI" id="CHEBI:18420"/>
        <label>1</label>
    </ligand>
</feature>
<feature type="binding site" evidence="7">
    <location>
        <position position="130"/>
    </location>
    <ligand>
        <name>Mg(2+)</name>
        <dbReference type="ChEBI" id="CHEBI:18420"/>
        <label>1</label>
    </ligand>
</feature>
<feature type="binding site" evidence="7">
    <location>
        <position position="220"/>
    </location>
    <ligand>
        <name>Mg(2+)</name>
        <dbReference type="ChEBI" id="CHEBI:18420"/>
        <label>1</label>
    </ligand>
</feature>
<dbReference type="InterPro" id="IPR008147">
    <property type="entry name" value="Gln_synt_N"/>
</dbReference>
<dbReference type="InterPro" id="IPR036651">
    <property type="entry name" value="Gln_synt_N_sf"/>
</dbReference>
<feature type="binding site" evidence="6">
    <location>
        <position position="339"/>
    </location>
    <ligand>
        <name>ATP</name>
        <dbReference type="ChEBI" id="CHEBI:30616"/>
    </ligand>
</feature>
<dbReference type="PROSITE" id="PS00180">
    <property type="entry name" value="GLNA_1"/>
    <property type="match status" value="1"/>
</dbReference>
<dbReference type="InterPro" id="IPR014746">
    <property type="entry name" value="Gln_synth/guanido_kin_cat_dom"/>
</dbReference>
<feature type="binding site" evidence="5">
    <location>
        <position position="327"/>
    </location>
    <ligand>
        <name>L-glutamate</name>
        <dbReference type="ChEBI" id="CHEBI:29985"/>
    </ligand>
</feature>
<comment type="subunit">
    <text evidence="3">Oligomer of 12 subunits arranged in the form of two hexameric ring.</text>
</comment>
<evidence type="ECO:0000256" key="7">
    <source>
        <dbReference type="PIRSR" id="PIRSR604809-3"/>
    </source>
</evidence>
<feature type="binding site" evidence="5">
    <location>
        <position position="339"/>
    </location>
    <ligand>
        <name>L-glutamate</name>
        <dbReference type="ChEBI" id="CHEBI:29985"/>
    </ligand>
</feature>
<dbReference type="RefSeq" id="WP_198684902.1">
    <property type="nucleotide sequence ID" value="NZ_JAEIJD010000002.1"/>
</dbReference>
<keyword evidence="11 14" id="KW-0436">Ligase</keyword>
<organism evidence="14 15">
    <name type="scientific">Pontibaca salina</name>
    <dbReference type="NCBI Taxonomy" id="2795731"/>
    <lineage>
        <taxon>Bacteria</taxon>
        <taxon>Pseudomonadati</taxon>
        <taxon>Pseudomonadota</taxon>
        <taxon>Alphaproteobacteria</taxon>
        <taxon>Rhodobacterales</taxon>
        <taxon>Roseobacteraceae</taxon>
        <taxon>Pontibaca</taxon>
    </lineage>
</organism>
<dbReference type="PANTHER" id="PTHR43407">
    <property type="entry name" value="GLUTAMINE SYNTHETASE"/>
    <property type="match status" value="1"/>
</dbReference>
<keyword evidence="4" id="KW-0535">Nitrogen fixation</keyword>
<keyword evidence="7" id="KW-0479">Metal-binding</keyword>
<dbReference type="SUPFAM" id="SSF54368">
    <property type="entry name" value="Glutamine synthetase, N-terminal domain"/>
    <property type="match status" value="1"/>
</dbReference>
<feature type="binding site" evidence="5">
    <location>
        <position position="359"/>
    </location>
    <ligand>
        <name>L-glutamate</name>
        <dbReference type="ChEBI" id="CHEBI:29985"/>
    </ligand>
</feature>
<evidence type="ECO:0000256" key="2">
    <source>
        <dbReference type="ARBA" id="ARBA00009897"/>
    </source>
</evidence>
<dbReference type="SUPFAM" id="SSF55931">
    <property type="entry name" value="Glutamine synthetase/guanido kinase"/>
    <property type="match status" value="1"/>
</dbReference>
<dbReference type="InterPro" id="IPR008146">
    <property type="entry name" value="Gln_synth_cat_dom"/>
</dbReference>
<evidence type="ECO:0000256" key="3">
    <source>
        <dbReference type="ARBA" id="ARBA00011258"/>
    </source>
</evidence>
<feature type="binding site" evidence="6">
    <location>
        <position position="208"/>
    </location>
    <ligand>
        <name>ATP</name>
        <dbReference type="ChEBI" id="CHEBI:30616"/>
    </ligand>
</feature>
<dbReference type="AlphaFoldDB" id="A0A934HIP0"/>
<dbReference type="GO" id="GO:0016020">
    <property type="term" value="C:membrane"/>
    <property type="evidence" value="ECO:0007669"/>
    <property type="project" value="TreeGrafter"/>
</dbReference>
<dbReference type="Proteomes" id="UP000613255">
    <property type="component" value="Unassembled WGS sequence"/>
</dbReference>
<evidence type="ECO:0000256" key="6">
    <source>
        <dbReference type="PIRSR" id="PIRSR604809-2"/>
    </source>
</evidence>
<feature type="binding site" evidence="7">
    <location>
        <position position="132"/>
    </location>
    <ligand>
        <name>Mg(2+)</name>
        <dbReference type="ChEBI" id="CHEBI:18420"/>
        <label>1</label>
    </ligand>
</feature>
<proteinExistence type="inferred from homology"/>
<dbReference type="FunFam" id="3.30.590.10:FF:000001">
    <property type="entry name" value="Glutamine synthetase"/>
    <property type="match status" value="1"/>
</dbReference>
<comment type="cofactor">
    <cofactor evidence="7">
        <name>Mg(2+)</name>
        <dbReference type="ChEBI" id="CHEBI:18420"/>
    </cofactor>
    <text evidence="7">Binds 2 Mg(2+) ions per subunit.</text>
</comment>
<sequence length="468" mass="52144">MSTEAILQQIVDEDIEFVDIRFTDPRGTMQHVTLVADLVDEDFIDEGFMFDGSSIAGWKTVEASDMKLLPDTESAYVDPFYAEKTLCIHCTVVEPDTGEPYARDPRGTAQKAEAFLIASGIGDTAYFGPEAEFFLFDDVRFSSTINKVSYEVDATDGSWNTDTEYEMGNMGHRPALKGGYVPINPVDEAQDLRSEMLSTMKRLGMKVDKHHHEVASCQHELGLLFGTLTTQADEIQKYKYVIHNVAHAYGKSATFMPKPISGDNGSGMHVNMSIWKDGKPLFAGDRYADLSQEALYFIGGLLKHAKALNAFTNPTTNSYKRLVPGFEAPVLRAYSARNRSGCIRIPWAESPKAKRVEARFPDPAANPYLCFAALLMAGLDGIKSRIDPGEAMDKNLYDLPAEELASIPSVCSSLREALEELETNGEFLLAGDVFTRDQIDGYIRLKREELERYETTPHPVEFAMYYSC</sequence>
<reference evidence="14" key="1">
    <citation type="submission" date="2020-12" db="EMBL/GenBank/DDBJ databases">
        <title>Pontibaca salina gen. nov., sp. nov., isolated from marine sediment.</title>
        <authorList>
            <person name="Bo J."/>
            <person name="Wang S."/>
            <person name="Song X."/>
            <person name="Du Z."/>
        </authorList>
    </citation>
    <scope>NUCLEOTIDE SEQUENCE</scope>
    <source>
        <strain evidence="14">S1109L</strain>
    </source>
</reference>
<dbReference type="PANTHER" id="PTHR43407:SF2">
    <property type="entry name" value="GLUTAMINE SYNTHETASE"/>
    <property type="match status" value="1"/>
</dbReference>
<dbReference type="Gene3D" id="3.10.20.70">
    <property type="entry name" value="Glutamine synthetase, N-terminal domain"/>
    <property type="match status" value="1"/>
</dbReference>
<dbReference type="GO" id="GO:0004356">
    <property type="term" value="F:glutamine synthetase activity"/>
    <property type="evidence" value="ECO:0007669"/>
    <property type="project" value="UniProtKB-EC"/>
</dbReference>
<protein>
    <recommendedName>
        <fullName evidence="11">Glutamine synthetase</fullName>
        <ecNumber evidence="11">6.3.1.2</ecNumber>
    </recommendedName>
</protein>
<feature type="binding site" evidence="7">
    <location>
        <position position="269"/>
    </location>
    <ligand>
        <name>Mg(2+)</name>
        <dbReference type="ChEBI" id="CHEBI:18420"/>
        <label>1</label>
    </ligand>
</feature>
<evidence type="ECO:0000256" key="4">
    <source>
        <dbReference type="ARBA" id="ARBA00023231"/>
    </source>
</evidence>
<dbReference type="InterPro" id="IPR004809">
    <property type="entry name" value="Gln_synth_I"/>
</dbReference>
<evidence type="ECO:0000256" key="8">
    <source>
        <dbReference type="PIRSR" id="PIRSR604809-50"/>
    </source>
</evidence>
<keyword evidence="6 11" id="KW-0547">Nucleotide-binding</keyword>
<feature type="modified residue" description="O-AMP-tyrosine" evidence="8">
    <location>
        <position position="397"/>
    </location>
</feature>
<dbReference type="GO" id="GO:0046872">
    <property type="term" value="F:metal ion binding"/>
    <property type="evidence" value="ECO:0007669"/>
    <property type="project" value="UniProtKB-KW"/>
</dbReference>
<feature type="binding site" evidence="5">
    <location>
        <position position="321"/>
    </location>
    <ligand>
        <name>L-glutamate</name>
        <dbReference type="ChEBI" id="CHEBI:29985"/>
    </ligand>
</feature>
<dbReference type="PROSITE" id="PS00181">
    <property type="entry name" value="GLNA_ATP"/>
    <property type="match status" value="1"/>
</dbReference>
<feature type="binding site" evidence="7">
    <location>
        <position position="357"/>
    </location>
    <ligand>
        <name>Mg(2+)</name>
        <dbReference type="ChEBI" id="CHEBI:18420"/>
        <label>1</label>
    </ligand>
</feature>
<comment type="similarity">
    <text evidence="2 9 10">Belongs to the glutamine synthetase family.</text>
</comment>
<dbReference type="SMART" id="SM01230">
    <property type="entry name" value="Gln-synt_C"/>
    <property type="match status" value="1"/>
</dbReference>
<feature type="domain" description="GS catalytic" evidence="13">
    <location>
        <begin position="105"/>
        <end position="468"/>
    </location>
</feature>
<dbReference type="InterPro" id="IPR027303">
    <property type="entry name" value="Gln_synth_gly_rich_site"/>
</dbReference>
<dbReference type="EC" id="6.3.1.2" evidence="11"/>
<keyword evidence="8" id="KW-0597">Phosphoprotein</keyword>
<evidence type="ECO:0000256" key="1">
    <source>
        <dbReference type="ARBA" id="ARBA00003117"/>
    </source>
</evidence>
<gene>
    <name evidence="14" type="primary">glnA</name>
    <name evidence="14" type="ORF">JAO82_03190</name>
</gene>
<dbReference type="GO" id="GO:0005737">
    <property type="term" value="C:cytoplasm"/>
    <property type="evidence" value="ECO:0007669"/>
    <property type="project" value="TreeGrafter"/>
</dbReference>
<keyword evidence="6 11" id="KW-0067">ATP-binding</keyword>
<comment type="caution">
    <text evidence="14">The sequence shown here is derived from an EMBL/GenBank/DDBJ whole genome shotgun (WGS) entry which is preliminary data.</text>
</comment>
<comment type="catalytic activity">
    <reaction evidence="11">
        <text>L-glutamate + NH4(+) + ATP = L-glutamine + ADP + phosphate + H(+)</text>
        <dbReference type="Rhea" id="RHEA:16169"/>
        <dbReference type="ChEBI" id="CHEBI:15378"/>
        <dbReference type="ChEBI" id="CHEBI:28938"/>
        <dbReference type="ChEBI" id="CHEBI:29985"/>
        <dbReference type="ChEBI" id="CHEBI:30616"/>
        <dbReference type="ChEBI" id="CHEBI:43474"/>
        <dbReference type="ChEBI" id="CHEBI:58359"/>
        <dbReference type="ChEBI" id="CHEBI:456216"/>
        <dbReference type="EC" id="6.3.1.2"/>
    </reaction>
</comment>
<name>A0A934HIP0_9RHOB</name>
<evidence type="ECO:0000259" key="12">
    <source>
        <dbReference type="PROSITE" id="PS51986"/>
    </source>
</evidence>
<keyword evidence="7" id="KW-0460">Magnesium</keyword>
<comment type="function">
    <text evidence="1">Catalyzes the ATP-dependent biosynthesis of glutamine from glutamate and ammonia.</text>
</comment>
<evidence type="ECO:0000256" key="11">
    <source>
        <dbReference type="RuleBase" id="RU004356"/>
    </source>
</evidence>
<dbReference type="EMBL" id="JAEIJD010000002">
    <property type="protein sequence ID" value="MBI6628878.1"/>
    <property type="molecule type" value="Genomic_DNA"/>
</dbReference>
<dbReference type="Gene3D" id="3.30.590.10">
    <property type="entry name" value="Glutamine synthetase/guanido kinase, catalytic domain"/>
    <property type="match status" value="1"/>
</dbReference>
<keyword evidence="15" id="KW-1185">Reference proteome</keyword>
<evidence type="ECO:0000256" key="10">
    <source>
        <dbReference type="RuleBase" id="RU000384"/>
    </source>
</evidence>
<evidence type="ECO:0000256" key="5">
    <source>
        <dbReference type="PIRSR" id="PIRSR604809-1"/>
    </source>
</evidence>
<feature type="binding site" evidence="5">
    <location>
        <begin position="264"/>
        <end position="265"/>
    </location>
    <ligand>
        <name>L-glutamate</name>
        <dbReference type="ChEBI" id="CHEBI:29985"/>
    </ligand>
</feature>
<evidence type="ECO:0000259" key="13">
    <source>
        <dbReference type="PROSITE" id="PS51987"/>
    </source>
</evidence>
<evidence type="ECO:0000313" key="15">
    <source>
        <dbReference type="Proteomes" id="UP000613255"/>
    </source>
</evidence>
<evidence type="ECO:0000256" key="9">
    <source>
        <dbReference type="PROSITE-ProRule" id="PRU01330"/>
    </source>
</evidence>
<dbReference type="GO" id="GO:0006542">
    <property type="term" value="P:glutamine biosynthetic process"/>
    <property type="evidence" value="ECO:0007669"/>
    <property type="project" value="InterPro"/>
</dbReference>
<dbReference type="NCBIfam" id="TIGR00653">
    <property type="entry name" value="GlnA"/>
    <property type="match status" value="1"/>
</dbReference>
<evidence type="ECO:0000313" key="14">
    <source>
        <dbReference type="EMBL" id="MBI6628878.1"/>
    </source>
</evidence>
<dbReference type="Pfam" id="PF03951">
    <property type="entry name" value="Gln-synt_N"/>
    <property type="match status" value="1"/>
</dbReference>
<feature type="binding site" evidence="6">
    <location>
        <position position="352"/>
    </location>
    <ligand>
        <name>ATP</name>
        <dbReference type="ChEBI" id="CHEBI:30616"/>
    </ligand>
</feature>
<feature type="domain" description="GS beta-grasp" evidence="12">
    <location>
        <begin position="13"/>
        <end position="97"/>
    </location>
</feature>
<dbReference type="InterPro" id="IPR027302">
    <property type="entry name" value="Gln_synth_N_conserv_site"/>
</dbReference>
<dbReference type="GO" id="GO:0005524">
    <property type="term" value="F:ATP binding"/>
    <property type="evidence" value="ECO:0007669"/>
    <property type="project" value="UniProtKB-KW"/>
</dbReference>
<dbReference type="GO" id="GO:0019740">
    <property type="term" value="P:nitrogen utilization"/>
    <property type="evidence" value="ECO:0007669"/>
    <property type="project" value="TreeGrafter"/>
</dbReference>
<dbReference type="PROSITE" id="PS51987">
    <property type="entry name" value="GS_CATALYTIC"/>
    <property type="match status" value="1"/>
</dbReference>
<accession>A0A934HIP0</accession>
<dbReference type="PROSITE" id="PS51986">
    <property type="entry name" value="GS_BETA_GRASP"/>
    <property type="match status" value="1"/>
</dbReference>